<dbReference type="SMART" id="SM00108">
    <property type="entry name" value="B_lectin"/>
    <property type="match status" value="1"/>
</dbReference>
<evidence type="ECO:0000259" key="2">
    <source>
        <dbReference type="PROSITE" id="PS50927"/>
    </source>
</evidence>
<organism evidence="3 4">
    <name type="scientific">Hypsibius exemplaris</name>
    <name type="common">Freshwater tardigrade</name>
    <dbReference type="NCBI Taxonomy" id="2072580"/>
    <lineage>
        <taxon>Eukaryota</taxon>
        <taxon>Metazoa</taxon>
        <taxon>Ecdysozoa</taxon>
        <taxon>Tardigrada</taxon>
        <taxon>Eutardigrada</taxon>
        <taxon>Parachela</taxon>
        <taxon>Hypsibioidea</taxon>
        <taxon>Hypsibiidae</taxon>
        <taxon>Hypsibius</taxon>
    </lineage>
</organism>
<keyword evidence="4" id="KW-1185">Reference proteome</keyword>
<accession>A0A9X6NIZ4</accession>
<dbReference type="SUPFAM" id="SSF51110">
    <property type="entry name" value="alpha-D-mannose-specific plant lectins"/>
    <property type="match status" value="2"/>
</dbReference>
<feature type="signal peptide" evidence="1">
    <location>
        <begin position="1"/>
        <end position="23"/>
    </location>
</feature>
<dbReference type="CDD" id="cd00028">
    <property type="entry name" value="B_lectin"/>
    <property type="match status" value="1"/>
</dbReference>
<dbReference type="EMBL" id="MTYJ01000371">
    <property type="protein sequence ID" value="OWA54104.1"/>
    <property type="molecule type" value="Genomic_DNA"/>
</dbReference>
<keyword evidence="1" id="KW-0732">Signal</keyword>
<name>A0A9X6NIZ4_HYPEX</name>
<feature type="chain" id="PRO_5040728954" description="Bulb-type lectin domain-containing protein" evidence="1">
    <location>
        <begin position="24"/>
        <end position="165"/>
    </location>
</feature>
<reference evidence="4" key="1">
    <citation type="submission" date="2017-01" db="EMBL/GenBank/DDBJ databases">
        <title>Comparative genomics of anhydrobiosis in the tardigrade Hypsibius dujardini.</title>
        <authorList>
            <person name="Yoshida Y."/>
            <person name="Koutsovoulos G."/>
            <person name="Laetsch D."/>
            <person name="Stevens L."/>
            <person name="Kumar S."/>
            <person name="Horikawa D."/>
            <person name="Ishino K."/>
            <person name="Komine S."/>
            <person name="Tomita M."/>
            <person name="Blaxter M."/>
            <person name="Arakawa K."/>
        </authorList>
    </citation>
    <scope>NUCLEOTIDE SEQUENCE [LARGE SCALE GENOMIC DNA]</scope>
    <source>
        <strain evidence="4">Z151</strain>
    </source>
</reference>
<dbReference type="PROSITE" id="PS50927">
    <property type="entry name" value="BULB_LECTIN"/>
    <property type="match status" value="1"/>
</dbReference>
<evidence type="ECO:0000313" key="4">
    <source>
        <dbReference type="Proteomes" id="UP000192578"/>
    </source>
</evidence>
<evidence type="ECO:0000256" key="1">
    <source>
        <dbReference type="SAM" id="SignalP"/>
    </source>
</evidence>
<protein>
    <recommendedName>
        <fullName evidence="2">Bulb-type lectin domain-containing protein</fullName>
    </recommendedName>
</protein>
<evidence type="ECO:0000313" key="3">
    <source>
        <dbReference type="EMBL" id="OWA54104.1"/>
    </source>
</evidence>
<dbReference type="InterPro" id="IPR036426">
    <property type="entry name" value="Bulb-type_lectin_dom_sf"/>
</dbReference>
<proteinExistence type="predicted"/>
<dbReference type="AlphaFoldDB" id="A0A9X6NIZ4"/>
<comment type="caution">
    <text evidence="3">The sequence shown here is derived from an EMBL/GenBank/DDBJ whole genome shotgun (WGS) entry which is preliminary data.</text>
</comment>
<dbReference type="Proteomes" id="UP000192578">
    <property type="component" value="Unassembled WGS sequence"/>
</dbReference>
<dbReference type="OrthoDB" id="1884773at2759"/>
<dbReference type="InterPro" id="IPR001480">
    <property type="entry name" value="Bulb-type_lectin_dom"/>
</dbReference>
<dbReference type="Gene3D" id="2.90.10.10">
    <property type="entry name" value="Bulb-type lectin domain"/>
    <property type="match status" value="2"/>
</dbReference>
<gene>
    <name evidence="3" type="ORF">BV898_18521</name>
</gene>
<sequence length="165" mass="17563">MGLPVSKLIAFLAIAVIGNTVQADAAAGEAVNLVRASRQAETCSVKDYLADGEQLAKNQSIQSANQAFQLIMQSDGNLVLYRKRDAKALWKSGTDKDNERYMFATMEVGGNFVIYGSTGQGRGAKWSSNTNGNPNAVLSLQSNGNLVLYTATGRVLWSTGIAGQI</sequence>
<feature type="domain" description="Bulb-type lectin" evidence="2">
    <location>
        <begin position="46"/>
        <end position="161"/>
    </location>
</feature>